<organism evidence="2 3">
    <name type="scientific">Chelatococcus caeni</name>
    <dbReference type="NCBI Taxonomy" id="1348468"/>
    <lineage>
        <taxon>Bacteria</taxon>
        <taxon>Pseudomonadati</taxon>
        <taxon>Pseudomonadota</taxon>
        <taxon>Alphaproteobacteria</taxon>
        <taxon>Hyphomicrobiales</taxon>
        <taxon>Chelatococcaceae</taxon>
        <taxon>Chelatococcus</taxon>
    </lineage>
</organism>
<feature type="transmembrane region" description="Helical" evidence="1">
    <location>
        <begin position="6"/>
        <end position="25"/>
    </location>
</feature>
<sequence length="232" mass="25954">MEVFSPADYVALGFFVVAWIGYKIVVEHSRFAEQSLNVMMNNYRHVWMARMLERELRIVDTTIMATLQNGTAFFASTSLIVIGGALALLRSTDEVLTLVADLPFGLQTTRIAWELKVIGIVIIFGYAFFKFSWSYRLFNYAAILIGATPAAEKDRAADAAARAAAARAGQMAVVAGRHFNRGQRAFFFALAYLGWFLSPYLFFFSTAAVLVVMARRQFSSEARAALDVRERD</sequence>
<reference evidence="2 3" key="1">
    <citation type="submission" date="2020-08" db="EMBL/GenBank/DDBJ databases">
        <title>Genomic Encyclopedia of Type Strains, Phase IV (KMG-IV): sequencing the most valuable type-strain genomes for metagenomic binning, comparative biology and taxonomic classification.</title>
        <authorList>
            <person name="Goeker M."/>
        </authorList>
    </citation>
    <scope>NUCLEOTIDE SEQUENCE [LARGE SCALE GENOMIC DNA]</scope>
    <source>
        <strain evidence="2 3">DSM 103737</strain>
    </source>
</reference>
<dbReference type="RefSeq" id="WP_183315839.1">
    <property type="nucleotide sequence ID" value="NZ_JACIEN010000001.1"/>
</dbReference>
<dbReference type="Proteomes" id="UP000577362">
    <property type="component" value="Unassembled WGS sequence"/>
</dbReference>
<feature type="transmembrane region" description="Helical" evidence="1">
    <location>
        <begin position="111"/>
        <end position="129"/>
    </location>
</feature>
<dbReference type="EMBL" id="JACIEN010000001">
    <property type="protein sequence ID" value="MBB4015948.1"/>
    <property type="molecule type" value="Genomic_DNA"/>
</dbReference>
<comment type="caution">
    <text evidence="2">The sequence shown here is derived from an EMBL/GenBank/DDBJ whole genome shotgun (WGS) entry which is preliminary data.</text>
</comment>
<dbReference type="PANTHER" id="PTHR31881:SF6">
    <property type="entry name" value="OS09G0494600 PROTEIN"/>
    <property type="match status" value="1"/>
</dbReference>
<keyword evidence="1" id="KW-0812">Transmembrane</keyword>
<gene>
    <name evidence="2" type="ORF">GGR16_000954</name>
</gene>
<feature type="transmembrane region" description="Helical" evidence="1">
    <location>
        <begin position="186"/>
        <end position="213"/>
    </location>
</feature>
<keyword evidence="3" id="KW-1185">Reference proteome</keyword>
<dbReference type="PANTHER" id="PTHR31881">
    <property type="match status" value="1"/>
</dbReference>
<dbReference type="InterPro" id="IPR006747">
    <property type="entry name" value="DUF599"/>
</dbReference>
<evidence type="ECO:0000313" key="2">
    <source>
        <dbReference type="EMBL" id="MBB4015948.1"/>
    </source>
</evidence>
<accession>A0A840BWV9</accession>
<feature type="transmembrane region" description="Helical" evidence="1">
    <location>
        <begin position="72"/>
        <end position="91"/>
    </location>
</feature>
<keyword evidence="1" id="KW-0472">Membrane</keyword>
<evidence type="ECO:0000256" key="1">
    <source>
        <dbReference type="SAM" id="Phobius"/>
    </source>
</evidence>
<name>A0A840BWV9_9HYPH</name>
<dbReference type="AlphaFoldDB" id="A0A840BWV9"/>
<keyword evidence="1" id="KW-1133">Transmembrane helix</keyword>
<protein>
    <submittedName>
        <fullName evidence="2">Putative membrane protein</fullName>
    </submittedName>
</protein>
<evidence type="ECO:0000313" key="3">
    <source>
        <dbReference type="Proteomes" id="UP000577362"/>
    </source>
</evidence>
<proteinExistence type="predicted"/>
<dbReference type="Pfam" id="PF04654">
    <property type="entry name" value="DUF599"/>
    <property type="match status" value="1"/>
</dbReference>